<feature type="repeat" description="TPR" evidence="1">
    <location>
        <begin position="106"/>
        <end position="139"/>
    </location>
</feature>
<keyword evidence="2" id="KW-0175">Coiled coil</keyword>
<reference evidence="4" key="1">
    <citation type="journal article" date="2021" name="J. Hered.">
        <title>Genome Assembly of Salicaceae Populus deltoides (Eastern Cottonwood) I-69 Based on Nanopore Sequencing and Hi-C Technologies.</title>
        <authorList>
            <person name="Bai S."/>
            <person name="Wu H."/>
            <person name="Zhang J."/>
            <person name="Pan Z."/>
            <person name="Zhao W."/>
            <person name="Li Z."/>
            <person name="Tong C."/>
        </authorList>
    </citation>
    <scope>NUCLEOTIDE SEQUENCE</scope>
    <source>
        <tissue evidence="4">Leaf</tissue>
    </source>
</reference>
<keyword evidence="1" id="KW-0802">TPR repeat</keyword>
<evidence type="ECO:0000256" key="1">
    <source>
        <dbReference type="PROSITE-ProRule" id="PRU00339"/>
    </source>
</evidence>
<dbReference type="Pfam" id="PF13181">
    <property type="entry name" value="TPR_8"/>
    <property type="match status" value="1"/>
</dbReference>
<dbReference type="PROSITE" id="PS50005">
    <property type="entry name" value="TPR"/>
    <property type="match status" value="1"/>
</dbReference>
<dbReference type="EMBL" id="JACEGQ020000006">
    <property type="protein sequence ID" value="KAH8505943.1"/>
    <property type="molecule type" value="Genomic_DNA"/>
</dbReference>
<proteinExistence type="predicted"/>
<dbReference type="GO" id="GO:0010105">
    <property type="term" value="P:negative regulation of ethylene-activated signaling pathway"/>
    <property type="evidence" value="ECO:0007669"/>
    <property type="project" value="InterPro"/>
</dbReference>
<dbReference type="InterPro" id="IPR044631">
    <property type="entry name" value="ETO1-like"/>
</dbReference>
<dbReference type="SUPFAM" id="SSF48452">
    <property type="entry name" value="TPR-like"/>
    <property type="match status" value="1"/>
</dbReference>
<feature type="transmembrane region" description="Helical" evidence="3">
    <location>
        <begin position="344"/>
        <end position="364"/>
    </location>
</feature>
<protein>
    <submittedName>
        <fullName evidence="4">Uncharacterized protein</fullName>
    </submittedName>
</protein>
<dbReference type="Proteomes" id="UP000807159">
    <property type="component" value="Chromosome 6"/>
</dbReference>
<evidence type="ECO:0000313" key="4">
    <source>
        <dbReference type="EMBL" id="KAH8505943.1"/>
    </source>
</evidence>
<name>A0A8T2YLB7_POPDE</name>
<dbReference type="Gene3D" id="1.25.40.10">
    <property type="entry name" value="Tetratricopeptide repeat domain"/>
    <property type="match status" value="2"/>
</dbReference>
<keyword evidence="3" id="KW-0472">Membrane</keyword>
<keyword evidence="3" id="KW-0812">Transmembrane</keyword>
<sequence>MEPFVSQWYRLNCQKAAMRSLRLARNYSTSDHERLVYEGWILYDTGNHEEALSKAEESISIQRSFEAFFLKAYALADSSPDPESSKYVIQLLEEALRCPSDGLRKGQALNNLGSVYVDCEKLDLAADCYMSALEIKHTRAHQGLARVHHLKNQRKAAYDEMTKLIEKARNNASAYEKRSEYCDRDMAKSDLSMATQLDPLRTYPYRHRAAVLMDDHKEVEAIKELTRVIAFKPDLQLLHLRAAFYDSMGDNGSTLRDCEAALCLDPNHKGSHTGNGEIYCATNSQAALQDTSDRIRFCWEQSPGNPKDRDRNDIHAAETPLRTLPPCSCHLQKAAAKNGDHNCIVNLMIMMMVVMLMLTTTMMVERLMCFRMLLSLTEAIDIAQKSVEGHGLDRLNLESVDSTENRSLNFTMERFLPDITASSALCALNNSDKKLPYPYNYSEEYVSRTVGRSYPSHIGCGLEVLLPWCMEHKLCGVKSFLRQVSPKVHPQYCSTK</sequence>
<gene>
    <name evidence="4" type="ORF">H0E87_012959</name>
</gene>
<accession>A0A8T2YLB7</accession>
<keyword evidence="3" id="KW-1133">Transmembrane helix</keyword>
<dbReference type="SMART" id="SM00028">
    <property type="entry name" value="TPR"/>
    <property type="match status" value="3"/>
</dbReference>
<dbReference type="PANTHER" id="PTHR44203">
    <property type="entry name" value="ETO1-RELATED"/>
    <property type="match status" value="1"/>
</dbReference>
<evidence type="ECO:0000256" key="2">
    <source>
        <dbReference type="SAM" id="Coils"/>
    </source>
</evidence>
<evidence type="ECO:0000313" key="5">
    <source>
        <dbReference type="Proteomes" id="UP000807159"/>
    </source>
</evidence>
<dbReference type="InterPro" id="IPR011990">
    <property type="entry name" value="TPR-like_helical_dom_sf"/>
</dbReference>
<evidence type="ECO:0000256" key="3">
    <source>
        <dbReference type="SAM" id="Phobius"/>
    </source>
</evidence>
<keyword evidence="5" id="KW-1185">Reference proteome</keyword>
<dbReference type="PANTHER" id="PTHR44203:SF8">
    <property type="entry name" value="ETHYLENE-OVERPRODUCTION PROTEIN 1"/>
    <property type="match status" value="1"/>
</dbReference>
<organism evidence="4 5">
    <name type="scientific">Populus deltoides</name>
    <name type="common">Eastern poplar</name>
    <name type="synonym">Eastern cottonwood</name>
    <dbReference type="NCBI Taxonomy" id="3696"/>
    <lineage>
        <taxon>Eukaryota</taxon>
        <taxon>Viridiplantae</taxon>
        <taxon>Streptophyta</taxon>
        <taxon>Embryophyta</taxon>
        <taxon>Tracheophyta</taxon>
        <taxon>Spermatophyta</taxon>
        <taxon>Magnoliopsida</taxon>
        <taxon>eudicotyledons</taxon>
        <taxon>Gunneridae</taxon>
        <taxon>Pentapetalae</taxon>
        <taxon>rosids</taxon>
        <taxon>fabids</taxon>
        <taxon>Malpighiales</taxon>
        <taxon>Salicaceae</taxon>
        <taxon>Saliceae</taxon>
        <taxon>Populus</taxon>
    </lineage>
</organism>
<comment type="caution">
    <text evidence="4">The sequence shown here is derived from an EMBL/GenBank/DDBJ whole genome shotgun (WGS) entry which is preliminary data.</text>
</comment>
<dbReference type="AlphaFoldDB" id="A0A8T2YLB7"/>
<feature type="coiled-coil region" evidence="2">
    <location>
        <begin position="147"/>
        <end position="178"/>
    </location>
</feature>
<dbReference type="InterPro" id="IPR019734">
    <property type="entry name" value="TPR_rpt"/>
</dbReference>